<accession>A0A5B8CQS2</accession>
<keyword evidence="12 14" id="KW-0449">Lipoprotein</keyword>
<feature type="signal peptide" evidence="13">
    <location>
        <begin position="1"/>
        <end position="30"/>
    </location>
</feature>
<protein>
    <recommendedName>
        <fullName evidence="4">Outer-membrane lipoprotein LolB</fullName>
    </recommendedName>
</protein>
<proteinExistence type="inferred from homology"/>
<organism evidence="14 15">
    <name type="scientific">Methylophilus medardicus</name>
    <dbReference type="NCBI Taxonomy" id="2588534"/>
    <lineage>
        <taxon>Bacteria</taxon>
        <taxon>Pseudomonadati</taxon>
        <taxon>Pseudomonadota</taxon>
        <taxon>Betaproteobacteria</taxon>
        <taxon>Nitrosomonadales</taxon>
        <taxon>Methylophilaceae</taxon>
        <taxon>Methylophilus</taxon>
    </lineage>
</organism>
<comment type="subcellular location">
    <subcellularLocation>
        <location evidence="1">Cell outer membrane</location>
        <topology evidence="1">Lipid-anchor</topology>
    </subcellularLocation>
</comment>
<name>A0A5B8CQS2_9PROT</name>
<evidence type="ECO:0000256" key="12">
    <source>
        <dbReference type="ARBA" id="ARBA00023288"/>
    </source>
</evidence>
<dbReference type="CDD" id="cd16326">
    <property type="entry name" value="LolB"/>
    <property type="match status" value="1"/>
</dbReference>
<dbReference type="PROSITE" id="PS51257">
    <property type="entry name" value="PROKAR_LIPOPROTEIN"/>
    <property type="match status" value="1"/>
</dbReference>
<dbReference type="NCBIfam" id="TIGR00548">
    <property type="entry name" value="lolB"/>
    <property type="match status" value="1"/>
</dbReference>
<sequence length="213" mass="23687">MRLSQPLPRRWRPSAGLRILSCLLSMSAVGCSTLPAPQTQPAASSDALSRTQRLQATQAFALEAKLAVQYAGKGYTARMAWQHEAQLDTMRIFSPLGQQVALIQRTAQTVTLTDQNGKLHSATDTASLTEQLLGWRLPLAGLTQWILGIPHANSPYQANYLAHGGPANLNQDQWQIDYDGYRQTAFNGALEQLPYNIKLQQQEVRLKLVIQHW</sequence>
<dbReference type="InterPro" id="IPR029046">
    <property type="entry name" value="LolA/LolB/LppX"/>
</dbReference>
<evidence type="ECO:0000256" key="1">
    <source>
        <dbReference type="ARBA" id="ARBA00004459"/>
    </source>
</evidence>
<keyword evidence="10" id="KW-0143">Chaperone</keyword>
<evidence type="ECO:0000256" key="11">
    <source>
        <dbReference type="ARBA" id="ARBA00023237"/>
    </source>
</evidence>
<keyword evidence="9" id="KW-0564">Palmitate</keyword>
<dbReference type="Gene3D" id="2.50.20.10">
    <property type="entry name" value="Lipoprotein localisation LolA/LolB/LppX"/>
    <property type="match status" value="1"/>
</dbReference>
<keyword evidence="8" id="KW-0472">Membrane</keyword>
<keyword evidence="11" id="KW-0998">Cell outer membrane</keyword>
<dbReference type="Pfam" id="PF03550">
    <property type="entry name" value="LolB"/>
    <property type="match status" value="1"/>
</dbReference>
<dbReference type="AlphaFoldDB" id="A0A5B8CQS2"/>
<comment type="similarity">
    <text evidence="2">Belongs to the LolB family.</text>
</comment>
<evidence type="ECO:0000256" key="2">
    <source>
        <dbReference type="ARBA" id="ARBA00009696"/>
    </source>
</evidence>
<evidence type="ECO:0000256" key="3">
    <source>
        <dbReference type="ARBA" id="ARBA00011245"/>
    </source>
</evidence>
<gene>
    <name evidence="14" type="primary">lolB</name>
    <name evidence="14" type="ORF">FIU01_03140</name>
</gene>
<dbReference type="Proteomes" id="UP000311008">
    <property type="component" value="Chromosome"/>
</dbReference>
<dbReference type="InterPro" id="IPR004565">
    <property type="entry name" value="OM_lipoprot_LolB"/>
</dbReference>
<comment type="subunit">
    <text evidence="3">Monomer.</text>
</comment>
<dbReference type="KEGG" id="mmec:FIU01_03140"/>
<evidence type="ECO:0000256" key="6">
    <source>
        <dbReference type="ARBA" id="ARBA00022729"/>
    </source>
</evidence>
<evidence type="ECO:0000256" key="4">
    <source>
        <dbReference type="ARBA" id="ARBA00016202"/>
    </source>
</evidence>
<evidence type="ECO:0000256" key="7">
    <source>
        <dbReference type="ARBA" id="ARBA00022927"/>
    </source>
</evidence>
<keyword evidence="6 13" id="KW-0732">Signal</keyword>
<dbReference type="GO" id="GO:0009279">
    <property type="term" value="C:cell outer membrane"/>
    <property type="evidence" value="ECO:0007669"/>
    <property type="project" value="UniProtKB-SubCell"/>
</dbReference>
<evidence type="ECO:0000256" key="13">
    <source>
        <dbReference type="SAM" id="SignalP"/>
    </source>
</evidence>
<evidence type="ECO:0000313" key="15">
    <source>
        <dbReference type="Proteomes" id="UP000311008"/>
    </source>
</evidence>
<evidence type="ECO:0000256" key="10">
    <source>
        <dbReference type="ARBA" id="ARBA00023186"/>
    </source>
</evidence>
<keyword evidence="7" id="KW-0653">Protein transport</keyword>
<evidence type="ECO:0000256" key="8">
    <source>
        <dbReference type="ARBA" id="ARBA00023136"/>
    </source>
</evidence>
<keyword evidence="5" id="KW-0813">Transport</keyword>
<reference evidence="15" key="1">
    <citation type="journal article" date="2019" name="ISME J.">
        <title>Evolution in action: habitat transition from sediment to the pelagial leads to genome streamlining in Methylophilaceae.</title>
        <authorList>
            <person name="Salcher M."/>
            <person name="Schaefle D."/>
            <person name="Kaspar M."/>
            <person name="Neuenschwander S.M."/>
            <person name="Ghai R."/>
        </authorList>
    </citation>
    <scope>NUCLEOTIDE SEQUENCE [LARGE SCALE GENOMIC DNA]</scope>
    <source>
        <strain evidence="15">MMS-M-51</strain>
    </source>
</reference>
<evidence type="ECO:0000256" key="5">
    <source>
        <dbReference type="ARBA" id="ARBA00022448"/>
    </source>
</evidence>
<evidence type="ECO:0000256" key="9">
    <source>
        <dbReference type="ARBA" id="ARBA00023139"/>
    </source>
</evidence>
<feature type="chain" id="PRO_5022684844" description="Outer-membrane lipoprotein LolB" evidence="13">
    <location>
        <begin position="31"/>
        <end position="213"/>
    </location>
</feature>
<dbReference type="EMBL" id="CP040946">
    <property type="protein sequence ID" value="QDC43613.1"/>
    <property type="molecule type" value="Genomic_DNA"/>
</dbReference>
<dbReference type="GO" id="GO:0015031">
    <property type="term" value="P:protein transport"/>
    <property type="evidence" value="ECO:0007669"/>
    <property type="project" value="UniProtKB-KW"/>
</dbReference>
<dbReference type="SUPFAM" id="SSF89392">
    <property type="entry name" value="Prokaryotic lipoproteins and lipoprotein localization factors"/>
    <property type="match status" value="1"/>
</dbReference>
<dbReference type="RefSeq" id="WP_140002880.1">
    <property type="nucleotide sequence ID" value="NZ_CP040946.1"/>
</dbReference>
<keyword evidence="15" id="KW-1185">Reference proteome</keyword>
<evidence type="ECO:0000313" key="14">
    <source>
        <dbReference type="EMBL" id="QDC43613.1"/>
    </source>
</evidence>
<dbReference type="OrthoDB" id="9797618at2"/>